<dbReference type="RefSeq" id="WP_286293594.1">
    <property type="nucleotide sequence ID" value="NZ_AP024718.1"/>
</dbReference>
<proteinExistence type="predicted"/>
<accession>A0AAU9CQ65</accession>
<dbReference type="PROSITE" id="PS50887">
    <property type="entry name" value="GGDEF"/>
    <property type="match status" value="1"/>
</dbReference>
<comment type="catalytic activity">
    <reaction evidence="2">
        <text>2 GTP = 3',3'-c-di-GMP + 2 diphosphate</text>
        <dbReference type="Rhea" id="RHEA:24898"/>
        <dbReference type="ChEBI" id="CHEBI:33019"/>
        <dbReference type="ChEBI" id="CHEBI:37565"/>
        <dbReference type="ChEBI" id="CHEBI:58805"/>
        <dbReference type="EC" id="2.7.7.65"/>
    </reaction>
</comment>
<evidence type="ECO:0000313" key="5">
    <source>
        <dbReference type="Proteomes" id="UP001321450"/>
    </source>
</evidence>
<dbReference type="PANTHER" id="PTHR45138:SF9">
    <property type="entry name" value="DIGUANYLATE CYCLASE DGCM-RELATED"/>
    <property type="match status" value="1"/>
</dbReference>
<dbReference type="EMBL" id="AP024718">
    <property type="protein sequence ID" value="BCX88473.1"/>
    <property type="molecule type" value="Genomic_DNA"/>
</dbReference>
<organism evidence="4 5">
    <name type="scientific">Methylomarinovum tepidoasis</name>
    <dbReference type="NCBI Taxonomy" id="2840183"/>
    <lineage>
        <taxon>Bacteria</taxon>
        <taxon>Pseudomonadati</taxon>
        <taxon>Pseudomonadota</taxon>
        <taxon>Gammaproteobacteria</taxon>
        <taxon>Methylococcales</taxon>
        <taxon>Methylothermaceae</taxon>
        <taxon>Methylomarinovum</taxon>
    </lineage>
</organism>
<dbReference type="PANTHER" id="PTHR45138">
    <property type="entry name" value="REGULATORY COMPONENTS OF SENSORY TRANSDUCTION SYSTEM"/>
    <property type="match status" value="1"/>
</dbReference>
<dbReference type="InterPro" id="IPR000160">
    <property type="entry name" value="GGDEF_dom"/>
</dbReference>
<gene>
    <name evidence="4" type="ORF">MIN45_P0842</name>
</gene>
<dbReference type="InterPro" id="IPR029787">
    <property type="entry name" value="Nucleotide_cyclase"/>
</dbReference>
<dbReference type="AlphaFoldDB" id="A0AAU9CQ65"/>
<reference evidence="5" key="1">
    <citation type="journal article" date="2024" name="Int. J. Syst. Evol. Microbiol.">
        <title>Methylomarinovum tepidoasis sp. nov., a moderately thermophilic methanotroph of the family Methylothermaceae isolated from a deep-sea hydrothermal field.</title>
        <authorList>
            <person name="Hirayama H."/>
            <person name="Takaki Y."/>
            <person name="Abe M."/>
            <person name="Miyazaki M."/>
            <person name="Uematsu K."/>
            <person name="Matsui Y."/>
            <person name="Takai K."/>
        </authorList>
    </citation>
    <scope>NUCLEOTIDE SEQUENCE [LARGE SCALE GENOMIC DNA]</scope>
    <source>
        <strain evidence="5">IN45</strain>
    </source>
</reference>
<feature type="domain" description="GGDEF" evidence="3">
    <location>
        <begin position="144"/>
        <end position="259"/>
    </location>
</feature>
<evidence type="ECO:0000259" key="3">
    <source>
        <dbReference type="PROSITE" id="PS50887"/>
    </source>
</evidence>
<dbReference type="Gene3D" id="3.30.70.270">
    <property type="match status" value="1"/>
</dbReference>
<sequence>MIVTQDDLSVALDKAPLAVLIVQRNRIAWLNQTLADLAGLPKGEFIGRPLADTPLSLWREDLVEVATPDGVRWFQRQSVHALPEGEAHYFADVTEQRHMIDDLEALQQRLETLETRDPVTGLQNRRAILRELDRQISRSRRYENPLSVIRLSLEIDSDETRRRELMRALSQALKDKLRWADEIGLLDDDTFLLVLPETGLEDARELAVKLLSDRAAFQLQDGEGKIRYGVAAWNKGDDLGKLLKRVSQDQEIDLSALLS</sequence>
<keyword evidence="5" id="KW-1185">Reference proteome</keyword>
<dbReference type="InterPro" id="IPR050469">
    <property type="entry name" value="Diguanylate_Cyclase"/>
</dbReference>
<evidence type="ECO:0000313" key="4">
    <source>
        <dbReference type="EMBL" id="BCX88473.1"/>
    </source>
</evidence>
<dbReference type="SUPFAM" id="SSF55073">
    <property type="entry name" value="Nucleotide cyclase"/>
    <property type="match status" value="1"/>
</dbReference>
<name>A0AAU9CQ65_9GAMM</name>
<evidence type="ECO:0000256" key="1">
    <source>
        <dbReference type="ARBA" id="ARBA00012528"/>
    </source>
</evidence>
<dbReference type="InterPro" id="IPR043128">
    <property type="entry name" value="Rev_trsase/Diguanyl_cyclase"/>
</dbReference>
<dbReference type="KEGG" id="meiy:MIN45_P0842"/>
<dbReference type="EC" id="2.7.7.65" evidence="1"/>
<evidence type="ECO:0000256" key="2">
    <source>
        <dbReference type="ARBA" id="ARBA00034247"/>
    </source>
</evidence>
<dbReference type="GO" id="GO:0052621">
    <property type="term" value="F:diguanylate cyclase activity"/>
    <property type="evidence" value="ECO:0007669"/>
    <property type="project" value="UniProtKB-EC"/>
</dbReference>
<dbReference type="Proteomes" id="UP001321450">
    <property type="component" value="Chromosome"/>
</dbReference>
<protein>
    <recommendedName>
        <fullName evidence="1">diguanylate cyclase</fullName>
        <ecNumber evidence="1">2.7.7.65</ecNumber>
    </recommendedName>
</protein>
<dbReference type="Pfam" id="PF00990">
    <property type="entry name" value="GGDEF"/>
    <property type="match status" value="1"/>
</dbReference>
<dbReference type="SMART" id="SM00267">
    <property type="entry name" value="GGDEF"/>
    <property type="match status" value="1"/>
</dbReference>